<feature type="transmembrane region" description="Helical" evidence="1">
    <location>
        <begin position="453"/>
        <end position="475"/>
    </location>
</feature>
<reference evidence="4" key="1">
    <citation type="submission" date="2020-08" db="EMBL/GenBank/DDBJ databases">
        <title>Multicomponent nature underlies the extraordinary mechanical properties of spider dragline silk.</title>
        <authorList>
            <person name="Kono N."/>
            <person name="Nakamura H."/>
            <person name="Mori M."/>
            <person name="Yoshida Y."/>
            <person name="Ohtoshi R."/>
            <person name="Malay A.D."/>
            <person name="Moran D.A.P."/>
            <person name="Tomita M."/>
            <person name="Numata K."/>
            <person name="Arakawa K."/>
        </authorList>
    </citation>
    <scope>NUCLEOTIDE SEQUENCE</scope>
</reference>
<dbReference type="InterPro" id="IPR006621">
    <property type="entry name" value="Nose-resist-to-fluoxetine_N"/>
</dbReference>
<feature type="transmembrane region" description="Helical" evidence="1">
    <location>
        <begin position="597"/>
        <end position="620"/>
    </location>
</feature>
<dbReference type="SMART" id="SM00703">
    <property type="entry name" value="NRF"/>
    <property type="match status" value="1"/>
</dbReference>
<dbReference type="Pfam" id="PF20146">
    <property type="entry name" value="NRF"/>
    <property type="match status" value="1"/>
</dbReference>
<feature type="transmembrane region" description="Helical" evidence="1">
    <location>
        <begin position="427"/>
        <end position="446"/>
    </location>
</feature>
<comment type="caution">
    <text evidence="4">The sequence shown here is derived from an EMBL/GenBank/DDBJ whole genome shotgun (WGS) entry which is preliminary data.</text>
</comment>
<evidence type="ECO:0000256" key="2">
    <source>
        <dbReference type="SAM" id="SignalP"/>
    </source>
</evidence>
<keyword evidence="1" id="KW-1133">Transmembrane helix</keyword>
<sequence length="697" mass="79072">MIFKISLIFLVLVLGAHALNLNVKKADFRVQNRISSKKVTKWNSVVKSFQRLADSFLSKNVKNLYKLSKRSNVSSHCQSALIEAAFAIRNFEEWSVRMADASGKLPGGVLEGTILDFGSYEECLRIRVNDTSTGKERFRGRYCMIGYQSPLLAPLNQKTPNGKDYIDAYGKPPKWIGRLMAKSGPYLTRTAFWFGTCVPSACSDDDVKQISTSVSKPLGLNVKLAGCEIDEPLIWPASAFISVCVLCILLVICILGTVSDVVIRNLYDKNLNQILFYYRFFSAVWIILGHTYFFTDTWKYLKYRDVLVIDDLFNYYLPAAILENFTIPVGSFFFMSGFLLVYSTWKKLEKSDGKLNVFMFIFHKYWRMTPALAFMIAAFLVLPIISSGPLWNSTLDPPINACERHWWTNLLYINNFWDSEDYCLIHTWYLAALMQFHIIGIIILLLSFRWPSFGIFLGLAIVIGSCIITALLTIWNDFPMPTPAINKDLDVMEAYNSIIYIKPFCHAPTYLIGMAVAHLVLKYKDKKIGLGYQILGWFLAIIGALSSVYGIYGPSESVKIRAFYLSCYRLGWTASIGWLAFVCITGKGGIVNSFLSWNAFVSLGQLSYLVYLLHPLIMLYKTASLRERITYGHNELVFEFLTYTVIAFLLAYIGHTAVEKPFLTLEGIFFRNKAPGNVKIENSKEPVMICGVKTINP</sequence>
<dbReference type="EMBL" id="BMAV01023497">
    <property type="protein sequence ID" value="GFY79286.1"/>
    <property type="molecule type" value="Genomic_DNA"/>
</dbReference>
<feature type="transmembrane region" description="Helical" evidence="1">
    <location>
        <begin position="276"/>
        <end position="295"/>
    </location>
</feature>
<keyword evidence="2" id="KW-0732">Signal</keyword>
<protein>
    <submittedName>
        <fullName evidence="4">Nose resistant to fluoxetine protein 6</fullName>
    </submittedName>
</protein>
<dbReference type="PANTHER" id="PTHR11161">
    <property type="entry name" value="O-ACYLTRANSFERASE"/>
    <property type="match status" value="1"/>
</dbReference>
<name>A0A8X6YU29_9ARAC</name>
<dbReference type="InterPro" id="IPR052728">
    <property type="entry name" value="O2_lipid_transport_reg"/>
</dbReference>
<feature type="transmembrane region" description="Helical" evidence="1">
    <location>
        <begin position="365"/>
        <end position="385"/>
    </location>
</feature>
<dbReference type="GO" id="GO:0016747">
    <property type="term" value="F:acyltransferase activity, transferring groups other than amino-acyl groups"/>
    <property type="evidence" value="ECO:0007669"/>
    <property type="project" value="InterPro"/>
</dbReference>
<feature type="chain" id="PRO_5036455152" evidence="2">
    <location>
        <begin position="19"/>
        <end position="697"/>
    </location>
</feature>
<dbReference type="Pfam" id="PF01757">
    <property type="entry name" value="Acyl_transf_3"/>
    <property type="match status" value="1"/>
</dbReference>
<dbReference type="PANTHER" id="PTHR11161:SF0">
    <property type="entry name" value="O-ACYLTRANSFERASE LIKE PROTEIN"/>
    <property type="match status" value="1"/>
</dbReference>
<feature type="transmembrane region" description="Helical" evidence="1">
    <location>
        <begin position="233"/>
        <end position="255"/>
    </location>
</feature>
<dbReference type="Proteomes" id="UP000886998">
    <property type="component" value="Unassembled WGS sequence"/>
</dbReference>
<proteinExistence type="predicted"/>
<feature type="signal peptide" evidence="2">
    <location>
        <begin position="1"/>
        <end position="18"/>
    </location>
</feature>
<feature type="transmembrane region" description="Helical" evidence="1">
    <location>
        <begin position="640"/>
        <end position="658"/>
    </location>
</feature>
<dbReference type="InterPro" id="IPR002656">
    <property type="entry name" value="Acyl_transf_3_dom"/>
</dbReference>
<feature type="transmembrane region" description="Helical" evidence="1">
    <location>
        <begin position="495"/>
        <end position="520"/>
    </location>
</feature>
<keyword evidence="1" id="KW-0812">Transmembrane</keyword>
<dbReference type="AlphaFoldDB" id="A0A8X6YU29"/>
<evidence type="ECO:0000259" key="3">
    <source>
        <dbReference type="SMART" id="SM00703"/>
    </source>
</evidence>
<keyword evidence="5" id="KW-1185">Reference proteome</keyword>
<accession>A0A8X6YU29</accession>
<evidence type="ECO:0000313" key="4">
    <source>
        <dbReference type="EMBL" id="GFY79286.1"/>
    </source>
</evidence>
<evidence type="ECO:0000256" key="1">
    <source>
        <dbReference type="SAM" id="Phobius"/>
    </source>
</evidence>
<organism evidence="4 5">
    <name type="scientific">Trichonephila inaurata madagascariensis</name>
    <dbReference type="NCBI Taxonomy" id="2747483"/>
    <lineage>
        <taxon>Eukaryota</taxon>
        <taxon>Metazoa</taxon>
        <taxon>Ecdysozoa</taxon>
        <taxon>Arthropoda</taxon>
        <taxon>Chelicerata</taxon>
        <taxon>Arachnida</taxon>
        <taxon>Araneae</taxon>
        <taxon>Araneomorphae</taxon>
        <taxon>Entelegynae</taxon>
        <taxon>Araneoidea</taxon>
        <taxon>Nephilidae</taxon>
        <taxon>Trichonephila</taxon>
        <taxon>Trichonephila inaurata</taxon>
    </lineage>
</organism>
<feature type="transmembrane region" description="Helical" evidence="1">
    <location>
        <begin position="315"/>
        <end position="345"/>
    </location>
</feature>
<keyword evidence="1" id="KW-0472">Membrane</keyword>
<evidence type="ECO:0000313" key="5">
    <source>
        <dbReference type="Proteomes" id="UP000886998"/>
    </source>
</evidence>
<feature type="transmembrane region" description="Helical" evidence="1">
    <location>
        <begin position="532"/>
        <end position="552"/>
    </location>
</feature>
<gene>
    <name evidence="4" type="primary">nrf-6_12</name>
    <name evidence="4" type="ORF">TNIN_446191</name>
</gene>
<dbReference type="OrthoDB" id="118951at2759"/>
<feature type="domain" description="Nose resistant-to-fluoxetine protein N-terminal" evidence="3">
    <location>
        <begin position="74"/>
        <end position="229"/>
    </location>
</feature>